<dbReference type="SUPFAM" id="SSF57016">
    <property type="entry name" value="Plant lectins/antimicrobial peptides"/>
    <property type="match status" value="1"/>
</dbReference>
<dbReference type="InterPro" id="IPR036861">
    <property type="entry name" value="Endochitinase-like_sf"/>
</dbReference>
<dbReference type="SMART" id="SM00270">
    <property type="entry name" value="ChtBD1"/>
    <property type="match status" value="1"/>
</dbReference>
<feature type="compositionally biased region" description="Basic and acidic residues" evidence="3">
    <location>
        <begin position="1"/>
        <end position="16"/>
    </location>
</feature>
<dbReference type="Gene3D" id="3.30.60.10">
    <property type="entry name" value="Endochitinase-like"/>
    <property type="match status" value="1"/>
</dbReference>
<dbReference type="EMBL" id="KV441552">
    <property type="protein sequence ID" value="OAG06015.1"/>
    <property type="molecule type" value="Genomic_DNA"/>
</dbReference>
<dbReference type="OrthoDB" id="5985073at2759"/>
<dbReference type="InterPro" id="IPR001002">
    <property type="entry name" value="Chitin-bd_1"/>
</dbReference>
<feature type="non-terminal residue" evidence="5">
    <location>
        <position position="1"/>
    </location>
</feature>
<dbReference type="GeneID" id="28757147"/>
<feature type="region of interest" description="Disordered" evidence="3">
    <location>
        <begin position="1"/>
        <end position="20"/>
    </location>
</feature>
<evidence type="ECO:0000313" key="6">
    <source>
        <dbReference type="Proteomes" id="UP000077069"/>
    </source>
</evidence>
<evidence type="ECO:0000256" key="3">
    <source>
        <dbReference type="SAM" id="MobiDB-lite"/>
    </source>
</evidence>
<dbReference type="AlphaFoldDB" id="A0A177CEF9"/>
<evidence type="ECO:0000259" key="4">
    <source>
        <dbReference type="PROSITE" id="PS50941"/>
    </source>
</evidence>
<proteinExistence type="predicted"/>
<dbReference type="GO" id="GO:0008061">
    <property type="term" value="F:chitin binding"/>
    <property type="evidence" value="ECO:0007669"/>
    <property type="project" value="UniProtKB-UniRule"/>
</dbReference>
<evidence type="ECO:0000256" key="2">
    <source>
        <dbReference type="PROSITE-ProRule" id="PRU00261"/>
    </source>
</evidence>
<name>A0A177CEF9_9PLEO</name>
<evidence type="ECO:0000256" key="1">
    <source>
        <dbReference type="ARBA" id="ARBA00022669"/>
    </source>
</evidence>
<dbReference type="PROSITE" id="PS50941">
    <property type="entry name" value="CHIT_BIND_I_2"/>
    <property type="match status" value="1"/>
</dbReference>
<dbReference type="Pfam" id="PF00187">
    <property type="entry name" value="Chitin_bind_1"/>
    <property type="match status" value="1"/>
</dbReference>
<evidence type="ECO:0000313" key="5">
    <source>
        <dbReference type="EMBL" id="OAG06015.1"/>
    </source>
</evidence>
<reference evidence="5 6" key="1">
    <citation type="submission" date="2016-05" db="EMBL/GenBank/DDBJ databases">
        <title>Comparative analysis of secretome profiles of manganese(II)-oxidizing ascomycete fungi.</title>
        <authorList>
            <consortium name="DOE Joint Genome Institute"/>
            <person name="Zeiner C.A."/>
            <person name="Purvine S.O."/>
            <person name="Zink E.M."/>
            <person name="Wu S."/>
            <person name="Pasa-Tolic L."/>
            <person name="Chaput D.L."/>
            <person name="Haridas S."/>
            <person name="Grigoriev I.V."/>
            <person name="Santelli C.M."/>
            <person name="Hansel C.M."/>
        </authorList>
    </citation>
    <scope>NUCLEOTIDE SEQUENCE [LARGE SCALE GENOMIC DNA]</scope>
    <source>
        <strain evidence="5 6">AP3s5-JAC2a</strain>
    </source>
</reference>
<dbReference type="RefSeq" id="XP_018036380.1">
    <property type="nucleotide sequence ID" value="XM_018173661.1"/>
</dbReference>
<protein>
    <recommendedName>
        <fullName evidence="4">Chitin-binding type-1 domain-containing protein</fullName>
    </recommendedName>
</protein>
<keyword evidence="1 2" id="KW-0147">Chitin-binding</keyword>
<gene>
    <name evidence="5" type="ORF">CC84DRAFT_1069928</name>
</gene>
<dbReference type="Proteomes" id="UP000077069">
    <property type="component" value="Unassembled WGS sequence"/>
</dbReference>
<comment type="caution">
    <text evidence="2">Lacks conserved residue(s) required for the propagation of feature annotation.</text>
</comment>
<keyword evidence="2" id="KW-1015">Disulfide bond</keyword>
<organism evidence="5 6">
    <name type="scientific">Paraphaeosphaeria sporulosa</name>
    <dbReference type="NCBI Taxonomy" id="1460663"/>
    <lineage>
        <taxon>Eukaryota</taxon>
        <taxon>Fungi</taxon>
        <taxon>Dikarya</taxon>
        <taxon>Ascomycota</taxon>
        <taxon>Pezizomycotina</taxon>
        <taxon>Dothideomycetes</taxon>
        <taxon>Pleosporomycetidae</taxon>
        <taxon>Pleosporales</taxon>
        <taxon>Massarineae</taxon>
        <taxon>Didymosphaeriaceae</taxon>
        <taxon>Paraphaeosphaeria</taxon>
    </lineage>
</organism>
<sequence>SKPVSRDSRCGQDHKHQTCQGSAWGNCCSKYGYCGSTKDYCGAPSCQKEFGSCNG</sequence>
<feature type="domain" description="Chitin-binding type-1" evidence="4">
    <location>
        <begin position="7"/>
        <end position="55"/>
    </location>
</feature>
<feature type="non-terminal residue" evidence="5">
    <location>
        <position position="55"/>
    </location>
</feature>
<feature type="disulfide bond" evidence="2">
    <location>
        <begin position="27"/>
        <end position="41"/>
    </location>
</feature>
<keyword evidence="6" id="KW-1185">Reference proteome</keyword>
<dbReference type="InParanoid" id="A0A177CEF9"/>
<accession>A0A177CEF9</accession>